<evidence type="ECO:0000259" key="4">
    <source>
        <dbReference type="Pfam" id="PF25053"/>
    </source>
</evidence>
<feature type="region of interest" description="Disordered" evidence="2">
    <location>
        <begin position="1"/>
        <end position="33"/>
    </location>
</feature>
<evidence type="ECO:0000256" key="1">
    <source>
        <dbReference type="ARBA" id="ARBA00022737"/>
    </source>
</evidence>
<dbReference type="AlphaFoldDB" id="A0A2J6SH31"/>
<keyword evidence="1" id="KW-0677">Repeat</keyword>
<dbReference type="GeneID" id="36590150"/>
<sequence>MIDMLRRLDERVDKTPRGPMNEPQSKSYNSSMLDAGSKSITETVIEALNDGRSPETIRIHEELVDCLWNQQQRPGQRNWNEGEPEGRTGLSEKIKTSFQKAIVHSLVFETIQGREGAIPKAFERTYSWIFQREPGELDGKQLWSSFPDWLENSTDQPYWITGKPGSGKSTLMKYILQHRLLKPHLQKWADNFALLITSYYAWVAGSDLQKSCEGLVRTLLYQVLQLNPSLVPEVAPRRWSLFLTLRRVTKMPPWQRWELEESFEVLLSKCGRTMRLALFIDGLDEFESPPLQVLELIQHINDRNGIKVCVASRQWTEFNDAFNLNPMLRMQELTTADMAHFVGVKFEGNRGFLELKTIFPTETARLVGDVVRKADGVFLWVSLVVKSLLEALTEGDGLVELQETVDQLPIDIAQLYDAILSRISSRNVTASSKLLVTFKTAVGPLSYLTLWLSDEKQSLNCDINSLFPHARSGIVDIMKRRLDSKTRGILEISPDGTVNFLHRTARDWALQPSVWEGICSRLPEGFDPYLLLLRAETIRLPEKANLRSNSMGLSWDMLNKSIWYASQVEDSPTNASELVRVLSKLNSEASDIAEPYLQHEGSVMSFYWPSTQEATQGIRARGNTFLGLMSQFCVLPYLKVKLEPEQNATKLKLRKNCTSLLENAVFGYPGINDPSVSSSYRISSSQRLETVSFLLERGFSPKEVMLNGNVIINEVRKRREKERYSESREYWAEVEKLLGARLGSKWRLKSLFGRKNDS</sequence>
<feature type="compositionally biased region" description="Basic and acidic residues" evidence="2">
    <location>
        <begin position="1"/>
        <end position="16"/>
    </location>
</feature>
<feature type="compositionally biased region" description="Polar residues" evidence="2">
    <location>
        <begin position="22"/>
        <end position="33"/>
    </location>
</feature>
<organism evidence="5 6">
    <name type="scientific">Hyaloscypha bicolor E</name>
    <dbReference type="NCBI Taxonomy" id="1095630"/>
    <lineage>
        <taxon>Eukaryota</taxon>
        <taxon>Fungi</taxon>
        <taxon>Dikarya</taxon>
        <taxon>Ascomycota</taxon>
        <taxon>Pezizomycotina</taxon>
        <taxon>Leotiomycetes</taxon>
        <taxon>Helotiales</taxon>
        <taxon>Hyaloscyphaceae</taxon>
        <taxon>Hyaloscypha</taxon>
        <taxon>Hyaloscypha bicolor</taxon>
    </lineage>
</organism>
<gene>
    <name evidence="5" type="ORF">K444DRAFT_622302</name>
</gene>
<dbReference type="RefSeq" id="XP_024726982.1">
    <property type="nucleotide sequence ID" value="XM_024882073.1"/>
</dbReference>
<protein>
    <submittedName>
        <fullName evidence="5">Uncharacterized protein</fullName>
    </submittedName>
</protein>
<dbReference type="Pfam" id="PF24883">
    <property type="entry name" value="NPHP3_N"/>
    <property type="match status" value="1"/>
</dbReference>
<evidence type="ECO:0000313" key="5">
    <source>
        <dbReference type="EMBL" id="PMD50078.1"/>
    </source>
</evidence>
<evidence type="ECO:0000313" key="6">
    <source>
        <dbReference type="Proteomes" id="UP000235371"/>
    </source>
</evidence>
<dbReference type="STRING" id="1095630.A0A2J6SH31"/>
<dbReference type="PANTHER" id="PTHR10039:SF5">
    <property type="entry name" value="NACHT DOMAIN-CONTAINING PROTEIN"/>
    <property type="match status" value="1"/>
</dbReference>
<dbReference type="Gene3D" id="3.40.50.300">
    <property type="entry name" value="P-loop containing nucleotide triphosphate hydrolases"/>
    <property type="match status" value="1"/>
</dbReference>
<feature type="domain" description="Nephrocystin 3-like N-terminal" evidence="3">
    <location>
        <begin position="145"/>
        <end position="313"/>
    </location>
</feature>
<dbReference type="InterPro" id="IPR056884">
    <property type="entry name" value="NPHP3-like_N"/>
</dbReference>
<dbReference type="InterPro" id="IPR027417">
    <property type="entry name" value="P-loop_NTPase"/>
</dbReference>
<dbReference type="Proteomes" id="UP000235371">
    <property type="component" value="Unassembled WGS sequence"/>
</dbReference>
<feature type="domain" description="DUF7791" evidence="4">
    <location>
        <begin position="441"/>
        <end position="535"/>
    </location>
</feature>
<accession>A0A2J6SH31</accession>
<reference evidence="5 6" key="1">
    <citation type="submission" date="2016-04" db="EMBL/GenBank/DDBJ databases">
        <title>A degradative enzymes factory behind the ericoid mycorrhizal symbiosis.</title>
        <authorList>
            <consortium name="DOE Joint Genome Institute"/>
            <person name="Martino E."/>
            <person name="Morin E."/>
            <person name="Grelet G."/>
            <person name="Kuo A."/>
            <person name="Kohler A."/>
            <person name="Daghino S."/>
            <person name="Barry K."/>
            <person name="Choi C."/>
            <person name="Cichocki N."/>
            <person name="Clum A."/>
            <person name="Copeland A."/>
            <person name="Hainaut M."/>
            <person name="Haridas S."/>
            <person name="Labutti K."/>
            <person name="Lindquist E."/>
            <person name="Lipzen A."/>
            <person name="Khouja H.-R."/>
            <person name="Murat C."/>
            <person name="Ohm R."/>
            <person name="Olson A."/>
            <person name="Spatafora J."/>
            <person name="Veneault-Fourrey C."/>
            <person name="Henrissat B."/>
            <person name="Grigoriev I."/>
            <person name="Martin F."/>
            <person name="Perotto S."/>
        </authorList>
    </citation>
    <scope>NUCLEOTIDE SEQUENCE [LARGE SCALE GENOMIC DNA]</scope>
    <source>
        <strain evidence="5 6">E</strain>
    </source>
</reference>
<dbReference type="InParanoid" id="A0A2J6SH31"/>
<dbReference type="Pfam" id="PF25053">
    <property type="entry name" value="DUF7791"/>
    <property type="match status" value="1"/>
</dbReference>
<evidence type="ECO:0000259" key="3">
    <source>
        <dbReference type="Pfam" id="PF24883"/>
    </source>
</evidence>
<dbReference type="EMBL" id="KZ613914">
    <property type="protein sequence ID" value="PMD50078.1"/>
    <property type="molecule type" value="Genomic_DNA"/>
</dbReference>
<dbReference type="InterPro" id="IPR056693">
    <property type="entry name" value="DUF7791"/>
</dbReference>
<dbReference type="SUPFAM" id="SSF52540">
    <property type="entry name" value="P-loop containing nucleoside triphosphate hydrolases"/>
    <property type="match status" value="1"/>
</dbReference>
<name>A0A2J6SH31_9HELO</name>
<keyword evidence="6" id="KW-1185">Reference proteome</keyword>
<dbReference type="PANTHER" id="PTHR10039">
    <property type="entry name" value="AMELOGENIN"/>
    <property type="match status" value="1"/>
</dbReference>
<dbReference type="OrthoDB" id="443402at2759"/>
<evidence type="ECO:0000256" key="2">
    <source>
        <dbReference type="SAM" id="MobiDB-lite"/>
    </source>
</evidence>
<proteinExistence type="predicted"/>